<dbReference type="PANTHER" id="PTHR40050">
    <property type="entry name" value="INNER SPORE COAT PROTEIN H"/>
    <property type="match status" value="1"/>
</dbReference>
<accession>X0VDJ2</accession>
<protein>
    <submittedName>
        <fullName evidence="1">Uncharacterized protein</fullName>
    </submittedName>
</protein>
<evidence type="ECO:0000313" key="1">
    <source>
        <dbReference type="EMBL" id="GAG10523.1"/>
    </source>
</evidence>
<dbReference type="AlphaFoldDB" id="X0VDJ2"/>
<dbReference type="Pfam" id="PF08757">
    <property type="entry name" value="CotH"/>
    <property type="match status" value="1"/>
</dbReference>
<sequence length="195" mass="22366">MDPLKRIAWSLSWMAATLALAACEAPWEGPPGWDSIFQKQRVVEWKINTSTEDWLRLIVDPKSWPCQEGDLGPTCESDMDCPVTCRCEERTCVTHYVEADVEVDGVLYEQVGLRLMGRKRRNKRNMRIRFNKFIVDQRFHGVKRVNIRNNAGDPTLIREALALELMRRAGIPAPRYSFVWVSINGDPGGVYTLVQ</sequence>
<proteinExistence type="predicted"/>
<dbReference type="EMBL" id="BARS01020712">
    <property type="protein sequence ID" value="GAG10523.1"/>
    <property type="molecule type" value="Genomic_DNA"/>
</dbReference>
<organism evidence="1">
    <name type="scientific">marine sediment metagenome</name>
    <dbReference type="NCBI Taxonomy" id="412755"/>
    <lineage>
        <taxon>unclassified sequences</taxon>
        <taxon>metagenomes</taxon>
        <taxon>ecological metagenomes</taxon>
    </lineage>
</organism>
<dbReference type="PROSITE" id="PS51257">
    <property type="entry name" value="PROKAR_LIPOPROTEIN"/>
    <property type="match status" value="1"/>
</dbReference>
<gene>
    <name evidence="1" type="ORF">S01H1_33366</name>
</gene>
<dbReference type="PANTHER" id="PTHR40050:SF1">
    <property type="entry name" value="INNER SPORE COAT PROTEIN H"/>
    <property type="match status" value="1"/>
</dbReference>
<comment type="caution">
    <text evidence="1">The sequence shown here is derived from an EMBL/GenBank/DDBJ whole genome shotgun (WGS) entry which is preliminary data.</text>
</comment>
<reference evidence="1" key="1">
    <citation type="journal article" date="2014" name="Front. Microbiol.">
        <title>High frequency of phylogenetically diverse reductive dehalogenase-homologous genes in deep subseafloor sedimentary metagenomes.</title>
        <authorList>
            <person name="Kawai M."/>
            <person name="Futagami T."/>
            <person name="Toyoda A."/>
            <person name="Takaki Y."/>
            <person name="Nishi S."/>
            <person name="Hori S."/>
            <person name="Arai W."/>
            <person name="Tsubouchi T."/>
            <person name="Morono Y."/>
            <person name="Uchiyama I."/>
            <person name="Ito T."/>
            <person name="Fujiyama A."/>
            <person name="Inagaki F."/>
            <person name="Takami H."/>
        </authorList>
    </citation>
    <scope>NUCLEOTIDE SEQUENCE</scope>
    <source>
        <strain evidence="1">Expedition CK06-06</strain>
    </source>
</reference>
<feature type="non-terminal residue" evidence="1">
    <location>
        <position position="195"/>
    </location>
</feature>
<name>X0VDJ2_9ZZZZ</name>
<dbReference type="InterPro" id="IPR014867">
    <property type="entry name" value="Spore_coat_CotH_CotH2/3/7"/>
</dbReference>